<feature type="domain" description="Mannosyl-glycoprotein endo-beta-N-acetylglucosamidase-like" evidence="5">
    <location>
        <begin position="154"/>
        <end position="312"/>
    </location>
</feature>
<feature type="compositionally biased region" description="Low complexity" evidence="3">
    <location>
        <begin position="99"/>
        <end position="111"/>
    </location>
</feature>
<reference evidence="6 7" key="1">
    <citation type="journal article" date="2015" name="Genome Announc.">
        <title>Expanding the biotechnology potential of lactobacilli through comparative genomics of 213 strains and associated genera.</title>
        <authorList>
            <person name="Sun Z."/>
            <person name="Harris H.M."/>
            <person name="McCann A."/>
            <person name="Guo C."/>
            <person name="Argimon S."/>
            <person name="Zhang W."/>
            <person name="Yang X."/>
            <person name="Jeffery I.B."/>
            <person name="Cooney J.C."/>
            <person name="Kagawa T.F."/>
            <person name="Liu W."/>
            <person name="Song Y."/>
            <person name="Salvetti E."/>
            <person name="Wrobel A."/>
            <person name="Rasinkangas P."/>
            <person name="Parkhill J."/>
            <person name="Rea M.C."/>
            <person name="O'Sullivan O."/>
            <person name="Ritari J."/>
            <person name="Douillard F.P."/>
            <person name="Paul Ross R."/>
            <person name="Yang R."/>
            <person name="Briner A.E."/>
            <person name="Felis G.E."/>
            <person name="de Vos W.M."/>
            <person name="Barrangou R."/>
            <person name="Klaenhammer T.R."/>
            <person name="Caufield P.W."/>
            <person name="Cui Y."/>
            <person name="Zhang H."/>
            <person name="O'Toole P.W."/>
        </authorList>
    </citation>
    <scope>NUCLEOTIDE SEQUENCE [LARGE SCALE GENOMIC DNA]</scope>
    <source>
        <strain evidence="6 7">DSM 4864</strain>
    </source>
</reference>
<accession>A0A0R1WFA5</accession>
<evidence type="ECO:0000259" key="5">
    <source>
        <dbReference type="SMART" id="SM00047"/>
    </source>
</evidence>
<organism evidence="6 7">
    <name type="scientific">Limosilactobacillus oris DSM 4864</name>
    <dbReference type="NCBI Taxonomy" id="1423779"/>
    <lineage>
        <taxon>Bacteria</taxon>
        <taxon>Bacillati</taxon>
        <taxon>Bacillota</taxon>
        <taxon>Bacilli</taxon>
        <taxon>Lactobacillales</taxon>
        <taxon>Lactobacillaceae</taxon>
        <taxon>Limosilactobacillus</taxon>
    </lineage>
</organism>
<evidence type="ECO:0000256" key="2">
    <source>
        <dbReference type="ARBA" id="ARBA00022801"/>
    </source>
</evidence>
<dbReference type="AlphaFoldDB" id="A0A0R1WFA5"/>
<dbReference type="PRINTS" id="PR01002">
    <property type="entry name" value="FLGFLGJ"/>
</dbReference>
<dbReference type="Proteomes" id="UP000050973">
    <property type="component" value="Unassembled WGS sequence"/>
</dbReference>
<dbReference type="SMART" id="SM00047">
    <property type="entry name" value="LYZ2"/>
    <property type="match status" value="1"/>
</dbReference>
<name>A0A0R1WFA5_9LACO</name>
<feature type="compositionally biased region" description="Basic and acidic residues" evidence="3">
    <location>
        <begin position="319"/>
        <end position="329"/>
    </location>
</feature>
<dbReference type="EMBL" id="AZGE01000003">
    <property type="protein sequence ID" value="KRM16447.1"/>
    <property type="molecule type" value="Genomic_DNA"/>
</dbReference>
<evidence type="ECO:0000256" key="4">
    <source>
        <dbReference type="SAM" id="SignalP"/>
    </source>
</evidence>
<dbReference type="InterPro" id="IPR002901">
    <property type="entry name" value="MGlyc_endo_b_GlcNAc-like_dom"/>
</dbReference>
<feature type="compositionally biased region" description="Low complexity" evidence="3">
    <location>
        <begin position="122"/>
        <end position="149"/>
    </location>
</feature>
<gene>
    <name evidence="6" type="ORF">FC49_GL001144</name>
</gene>
<proteinExistence type="inferred from homology"/>
<dbReference type="Gene3D" id="1.10.530.10">
    <property type="match status" value="1"/>
</dbReference>
<feature type="region of interest" description="Disordered" evidence="3">
    <location>
        <begin position="99"/>
        <end position="165"/>
    </location>
</feature>
<dbReference type="InterPro" id="IPR051056">
    <property type="entry name" value="Glycosyl_Hydrolase_73"/>
</dbReference>
<protein>
    <submittedName>
        <fullName evidence="6">Mannosyl-glycoprotein endo-beta-N-acetylglucosaminidase</fullName>
    </submittedName>
</protein>
<dbReference type="RefSeq" id="WP_056984042.1">
    <property type="nucleotide sequence ID" value="NZ_AZGE01000003.1"/>
</dbReference>
<comment type="similarity">
    <text evidence="1">Belongs to the glycosyl hydrolase 73 family.</text>
</comment>
<dbReference type="GO" id="GO:0004040">
    <property type="term" value="F:amidase activity"/>
    <property type="evidence" value="ECO:0007669"/>
    <property type="project" value="InterPro"/>
</dbReference>
<dbReference type="PANTHER" id="PTHR33308:SF9">
    <property type="entry name" value="PEPTIDOGLYCAN HYDROLASE FLGJ"/>
    <property type="match status" value="1"/>
</dbReference>
<feature type="signal peptide" evidence="4">
    <location>
        <begin position="1"/>
        <end position="24"/>
    </location>
</feature>
<evidence type="ECO:0000313" key="7">
    <source>
        <dbReference type="Proteomes" id="UP000050973"/>
    </source>
</evidence>
<evidence type="ECO:0000313" key="6">
    <source>
        <dbReference type="EMBL" id="KRM16447.1"/>
    </source>
</evidence>
<dbReference type="PANTHER" id="PTHR33308">
    <property type="entry name" value="PEPTIDOGLYCAN HYDROLASE FLGJ"/>
    <property type="match status" value="1"/>
</dbReference>
<evidence type="ECO:0000256" key="3">
    <source>
        <dbReference type="SAM" id="MobiDB-lite"/>
    </source>
</evidence>
<evidence type="ECO:0000256" key="1">
    <source>
        <dbReference type="ARBA" id="ARBA00010266"/>
    </source>
</evidence>
<feature type="region of interest" description="Disordered" evidence="3">
    <location>
        <begin position="313"/>
        <end position="341"/>
    </location>
</feature>
<keyword evidence="4" id="KW-0732">Signal</keyword>
<comment type="caution">
    <text evidence="6">The sequence shown here is derived from an EMBL/GenBank/DDBJ whole genome shotgun (WGS) entry which is preliminary data.</text>
</comment>
<dbReference type="Gene3D" id="4.10.80.30">
    <property type="entry name" value="DNA polymerase, domain 6"/>
    <property type="match status" value="1"/>
</dbReference>
<feature type="chain" id="PRO_5006412669" evidence="4">
    <location>
        <begin position="25"/>
        <end position="376"/>
    </location>
</feature>
<dbReference type="PATRIC" id="fig|1423779.3.peg.1178"/>
<keyword evidence="2" id="KW-0378">Hydrolase</keyword>
<dbReference type="Pfam" id="PF01832">
    <property type="entry name" value="Glucosaminidase"/>
    <property type="match status" value="1"/>
</dbReference>
<sequence length="376" mass="41273">MNKQLLTVIIAGMLSFTNGAPVLAAGINVNSAYQDAESVIINQQQLDEGQIRQRGEEYTSAFLTAFAQLSRDYEQSFRQGVADGLRGIIDGRTRTKVGQAGYQRGYQRGQQLRPQPVPASPSSPSAAPTDNTTPPADQPAQPDQSPAATGPDQQEYEVQSPSPDQAKFISRIAKSAQKVGMEYDLYPSVIIAQAALESNWGSSGLAQKPYHNLFGVKGSFNGKSVVQPTTEYTHDGEEKKINDHFRWYENDYQSLCDYAETLADPLYAGVHRGQAGSYRAATHSLLGRYATDPQYDRKLNKIIASYQLTKYDDPVPTGKNDHDNRELPKQESVAAVRDPQSHVSRKKTHHLTWLSIVGGASSAGALGLLRRFLIKS</sequence>